<proteinExistence type="predicted"/>
<evidence type="ECO:0000313" key="8">
    <source>
        <dbReference type="Proteomes" id="UP000317593"/>
    </source>
</evidence>
<dbReference type="EMBL" id="FXTH01000005">
    <property type="protein sequence ID" value="SMO55412.1"/>
    <property type="molecule type" value="Genomic_DNA"/>
</dbReference>
<evidence type="ECO:0000313" key="7">
    <source>
        <dbReference type="EMBL" id="SMO55412.1"/>
    </source>
</evidence>
<reference evidence="7 8" key="1">
    <citation type="submission" date="2017-05" db="EMBL/GenBank/DDBJ databases">
        <authorList>
            <person name="Varghese N."/>
            <person name="Submissions S."/>
        </authorList>
    </citation>
    <scope>NUCLEOTIDE SEQUENCE [LARGE SCALE GENOMIC DNA]</scope>
    <source>
        <strain evidence="7 8">DSM 21194</strain>
    </source>
</reference>
<dbReference type="PANTHER" id="PTHR33146">
    <property type="entry name" value="ENDONUCLEASE 4"/>
    <property type="match status" value="1"/>
</dbReference>
<dbReference type="GO" id="GO:0046872">
    <property type="term" value="F:metal ion binding"/>
    <property type="evidence" value="ECO:0007669"/>
    <property type="project" value="UniProtKB-KW"/>
</dbReference>
<evidence type="ECO:0000256" key="3">
    <source>
        <dbReference type="ARBA" id="ARBA00022759"/>
    </source>
</evidence>
<dbReference type="Gene3D" id="1.10.575.10">
    <property type="entry name" value="P1 Nuclease"/>
    <property type="match status" value="1"/>
</dbReference>
<dbReference type="InterPro" id="IPR003154">
    <property type="entry name" value="S1/P1nuclease"/>
</dbReference>
<keyword evidence="4" id="KW-0378">Hydrolase</keyword>
<evidence type="ECO:0000256" key="4">
    <source>
        <dbReference type="ARBA" id="ARBA00022801"/>
    </source>
</evidence>
<dbReference type="AlphaFoldDB" id="A0A521C7G2"/>
<gene>
    <name evidence="7" type="ORF">SAMN06265218_105123</name>
</gene>
<evidence type="ECO:0000256" key="6">
    <source>
        <dbReference type="ARBA" id="ARBA00023180"/>
    </source>
</evidence>
<accession>A0A521C7G2</accession>
<dbReference type="CDD" id="cd11010">
    <property type="entry name" value="S1-P1_nuclease"/>
    <property type="match status" value="1"/>
</dbReference>
<keyword evidence="3" id="KW-0255">Endonuclease</keyword>
<evidence type="ECO:0000256" key="2">
    <source>
        <dbReference type="ARBA" id="ARBA00022723"/>
    </source>
</evidence>
<dbReference type="GO" id="GO:0003676">
    <property type="term" value="F:nucleic acid binding"/>
    <property type="evidence" value="ECO:0007669"/>
    <property type="project" value="InterPro"/>
</dbReference>
<sequence length="259" mass="29710">MITSLLLTFLLTLTTVSPVSDQQKWGKNGHRIVGEIAADYLSEEARQRVHELLGPESIAIASTWMDKIRSDTSYDYTSDWHWVTIPDGMTYEETEKNPDGDLIQALRSIIEELKTGELPGAEEKEKLKMLIHLVGDLHQPMHVGTGNDRGGNDTRVEWFYEPSNLHRVWDSGMIDETKLSYTEFTAAINHPTAQQIDRWQQGTITDWAHEVMELRNKAYALPDDRQIGYRYMYVHRQPLDRQLLKGGIRLAAVLNEIYG</sequence>
<name>A0A521C7G2_9BACT</name>
<keyword evidence="2" id="KW-0479">Metal-binding</keyword>
<protein>
    <submittedName>
        <fullName evidence="7">S1/P1 Nuclease</fullName>
    </submittedName>
</protein>
<keyword evidence="5" id="KW-1015">Disulfide bond</keyword>
<evidence type="ECO:0000256" key="1">
    <source>
        <dbReference type="ARBA" id="ARBA00022722"/>
    </source>
</evidence>
<dbReference type="Proteomes" id="UP000317593">
    <property type="component" value="Unassembled WGS sequence"/>
</dbReference>
<keyword evidence="1" id="KW-0540">Nuclease</keyword>
<dbReference type="InterPro" id="IPR008947">
    <property type="entry name" value="PLipase_C/P1_nuclease_dom_sf"/>
</dbReference>
<keyword evidence="8" id="KW-1185">Reference proteome</keyword>
<evidence type="ECO:0000256" key="5">
    <source>
        <dbReference type="ARBA" id="ARBA00023157"/>
    </source>
</evidence>
<dbReference type="GO" id="GO:0006308">
    <property type="term" value="P:DNA catabolic process"/>
    <property type="evidence" value="ECO:0007669"/>
    <property type="project" value="InterPro"/>
</dbReference>
<dbReference type="OrthoDB" id="267579at2"/>
<organism evidence="7 8">
    <name type="scientific">Fodinibius sediminis</name>
    <dbReference type="NCBI Taxonomy" id="1214077"/>
    <lineage>
        <taxon>Bacteria</taxon>
        <taxon>Pseudomonadati</taxon>
        <taxon>Balneolota</taxon>
        <taxon>Balneolia</taxon>
        <taxon>Balneolales</taxon>
        <taxon>Balneolaceae</taxon>
        <taxon>Fodinibius</taxon>
    </lineage>
</organism>
<dbReference type="GO" id="GO:0016788">
    <property type="term" value="F:hydrolase activity, acting on ester bonds"/>
    <property type="evidence" value="ECO:0007669"/>
    <property type="project" value="InterPro"/>
</dbReference>
<dbReference type="PANTHER" id="PTHR33146:SF26">
    <property type="entry name" value="ENDONUCLEASE 4"/>
    <property type="match status" value="1"/>
</dbReference>
<dbReference type="GO" id="GO:0004519">
    <property type="term" value="F:endonuclease activity"/>
    <property type="evidence" value="ECO:0007669"/>
    <property type="project" value="UniProtKB-KW"/>
</dbReference>
<dbReference type="RefSeq" id="WP_142713881.1">
    <property type="nucleotide sequence ID" value="NZ_FXTH01000005.1"/>
</dbReference>
<dbReference type="SUPFAM" id="SSF48537">
    <property type="entry name" value="Phospholipase C/P1 nuclease"/>
    <property type="match status" value="1"/>
</dbReference>
<dbReference type="Pfam" id="PF02265">
    <property type="entry name" value="S1-P1_nuclease"/>
    <property type="match status" value="1"/>
</dbReference>
<keyword evidence="6" id="KW-0325">Glycoprotein</keyword>